<gene>
    <name evidence="5" type="ORF">IQ266_27355</name>
</gene>
<accession>A0A928Z783</accession>
<dbReference type="EMBL" id="JADEXQ010000205">
    <property type="protein sequence ID" value="MBE9033453.1"/>
    <property type="molecule type" value="Genomic_DNA"/>
</dbReference>
<dbReference type="InterPro" id="IPR050811">
    <property type="entry name" value="Phosphate_ABC_transporter"/>
</dbReference>
<sequence>MSGKNETPALIGAFLITVGLIGGGVWLLSKRGGISTTSNNAETIGSSSGKRSDRNGPAIGDFKQVQNIPTGRYNYGGSTSFAPIRLAVDAAVQVARPEFQLNYVNPVGSSASSGSGIRMLLNRQLDFSQSSRPLKQSDRQKAQSLGIKLEEAPVAIDGIAVAVNPTLGLPGLTIDQLKGIYSGQIQNWQEVGGPNLPITPLSRNIGSGGTVDFFVESVLGGSNFGSAVEMVNTTTQALQRLGSTPGGIYYASAPEVVPQCTVLPLAIGRSQANLVTPYREPLIPSDQCPGQRNQLNESAMQSGQYPLTRNLYVIWKADNGRSQQAGKAYTELLKTQQARDLMLKAGFVPL</sequence>
<evidence type="ECO:0000313" key="6">
    <source>
        <dbReference type="Proteomes" id="UP000625316"/>
    </source>
</evidence>
<proteinExistence type="predicted"/>
<organism evidence="5 6">
    <name type="scientific">Romeriopsis navalis LEGE 11480</name>
    <dbReference type="NCBI Taxonomy" id="2777977"/>
    <lineage>
        <taxon>Bacteria</taxon>
        <taxon>Bacillati</taxon>
        <taxon>Cyanobacteriota</taxon>
        <taxon>Cyanophyceae</taxon>
        <taxon>Leptolyngbyales</taxon>
        <taxon>Leptolyngbyaceae</taxon>
        <taxon>Romeriopsis</taxon>
        <taxon>Romeriopsis navalis</taxon>
    </lineage>
</organism>
<evidence type="ECO:0000256" key="1">
    <source>
        <dbReference type="ARBA" id="ARBA00022729"/>
    </source>
</evidence>
<keyword evidence="3" id="KW-1133">Transmembrane helix</keyword>
<evidence type="ECO:0000256" key="2">
    <source>
        <dbReference type="SAM" id="MobiDB-lite"/>
    </source>
</evidence>
<evidence type="ECO:0000313" key="5">
    <source>
        <dbReference type="EMBL" id="MBE9033453.1"/>
    </source>
</evidence>
<evidence type="ECO:0000256" key="3">
    <source>
        <dbReference type="SAM" id="Phobius"/>
    </source>
</evidence>
<dbReference type="RefSeq" id="WP_264328254.1">
    <property type="nucleotide sequence ID" value="NZ_JADEXQ010000205.1"/>
</dbReference>
<reference evidence="5" key="1">
    <citation type="submission" date="2020-10" db="EMBL/GenBank/DDBJ databases">
        <authorList>
            <person name="Castelo-Branco R."/>
            <person name="Eusebio N."/>
            <person name="Adriana R."/>
            <person name="Vieira A."/>
            <person name="Brugerolle De Fraissinette N."/>
            <person name="Rezende De Castro R."/>
            <person name="Schneider M.P."/>
            <person name="Vasconcelos V."/>
            <person name="Leao P.N."/>
        </authorList>
    </citation>
    <scope>NUCLEOTIDE SEQUENCE</scope>
    <source>
        <strain evidence="5">LEGE 11480</strain>
    </source>
</reference>
<comment type="caution">
    <text evidence="5">The sequence shown here is derived from an EMBL/GenBank/DDBJ whole genome shotgun (WGS) entry which is preliminary data.</text>
</comment>
<feature type="compositionally biased region" description="Polar residues" evidence="2">
    <location>
        <begin position="38"/>
        <end position="49"/>
    </location>
</feature>
<feature type="domain" description="PBP" evidence="4">
    <location>
        <begin position="75"/>
        <end position="329"/>
    </location>
</feature>
<feature type="transmembrane region" description="Helical" evidence="3">
    <location>
        <begin position="7"/>
        <end position="28"/>
    </location>
</feature>
<dbReference type="PANTHER" id="PTHR30570">
    <property type="entry name" value="PERIPLASMIC PHOSPHATE BINDING COMPONENT OF PHOSPHATE ABC TRANSPORTER"/>
    <property type="match status" value="1"/>
</dbReference>
<dbReference type="Gene3D" id="3.40.190.10">
    <property type="entry name" value="Periplasmic binding protein-like II"/>
    <property type="match status" value="2"/>
</dbReference>
<protein>
    <submittedName>
        <fullName evidence="5">Substrate-binding domain-containing protein</fullName>
    </submittedName>
</protein>
<feature type="region of interest" description="Disordered" evidence="2">
    <location>
        <begin position="38"/>
        <end position="62"/>
    </location>
</feature>
<dbReference type="InterPro" id="IPR024370">
    <property type="entry name" value="PBP_domain"/>
</dbReference>
<dbReference type="Pfam" id="PF12849">
    <property type="entry name" value="PBP_like_2"/>
    <property type="match status" value="1"/>
</dbReference>
<name>A0A928Z783_9CYAN</name>
<keyword evidence="3" id="KW-0472">Membrane</keyword>
<dbReference type="PANTHER" id="PTHR30570:SF1">
    <property type="entry name" value="PHOSPHATE-BINDING PROTEIN PSTS"/>
    <property type="match status" value="1"/>
</dbReference>
<keyword evidence="6" id="KW-1185">Reference proteome</keyword>
<keyword evidence="3" id="KW-0812">Transmembrane</keyword>
<dbReference type="Proteomes" id="UP000625316">
    <property type="component" value="Unassembled WGS sequence"/>
</dbReference>
<dbReference type="SUPFAM" id="SSF53850">
    <property type="entry name" value="Periplasmic binding protein-like II"/>
    <property type="match status" value="1"/>
</dbReference>
<keyword evidence="1" id="KW-0732">Signal</keyword>
<dbReference type="AlphaFoldDB" id="A0A928Z783"/>
<evidence type="ECO:0000259" key="4">
    <source>
        <dbReference type="Pfam" id="PF12849"/>
    </source>
</evidence>